<dbReference type="RefSeq" id="WP_012384711.1">
    <property type="nucleotide sequence ID" value="NC_010581.1"/>
</dbReference>
<name>B2ICT0_BEII9</name>
<dbReference type="InterPro" id="IPR019632">
    <property type="entry name" value="DUF2497"/>
</dbReference>
<evidence type="ECO:0000256" key="1">
    <source>
        <dbReference type="SAM" id="MobiDB-lite"/>
    </source>
</evidence>
<evidence type="ECO:0008006" key="4">
    <source>
        <dbReference type="Google" id="ProtNLM"/>
    </source>
</evidence>
<dbReference type="Proteomes" id="UP000001695">
    <property type="component" value="Chromosome"/>
</dbReference>
<dbReference type="OrthoDB" id="7189469at2"/>
<dbReference type="EMBL" id="CP001016">
    <property type="protein sequence ID" value="ACB95354.1"/>
    <property type="molecule type" value="Genomic_DNA"/>
</dbReference>
<dbReference type="eggNOG" id="COG3827">
    <property type="taxonomic scope" value="Bacteria"/>
</dbReference>
<sequence>MSAASTVAKDNHEAESKANEPSMEDILASIRRIIADDQGTPGQAGASAAALRASGYSPSDAVVQAAGGELALAGSLISPETNASVNASFLALFGSRFVQQSDVIIAMTQDMLKPMLKAWLDEYLPSLVERLVKAEIERVARGE</sequence>
<keyword evidence="3" id="KW-1185">Reference proteome</keyword>
<protein>
    <recommendedName>
        <fullName evidence="4">DUF2497 domain-containing protein</fullName>
    </recommendedName>
</protein>
<dbReference type="AlphaFoldDB" id="B2ICT0"/>
<reference evidence="3" key="1">
    <citation type="submission" date="2008-03" db="EMBL/GenBank/DDBJ databases">
        <title>Complete sequence of chromosome of Beijerinckia indica subsp. indica ATCC 9039.</title>
        <authorList>
            <consortium name="US DOE Joint Genome Institute"/>
            <person name="Copeland A."/>
            <person name="Lucas S."/>
            <person name="Lapidus A."/>
            <person name="Glavina del Rio T."/>
            <person name="Dalin E."/>
            <person name="Tice H."/>
            <person name="Bruce D."/>
            <person name="Goodwin L."/>
            <person name="Pitluck S."/>
            <person name="LaButti K."/>
            <person name="Schmutz J."/>
            <person name="Larimer F."/>
            <person name="Land M."/>
            <person name="Hauser L."/>
            <person name="Kyrpides N."/>
            <person name="Mikhailova N."/>
            <person name="Dunfield P.F."/>
            <person name="Dedysh S.N."/>
            <person name="Liesack W."/>
            <person name="Saw J.H."/>
            <person name="Alam M."/>
            <person name="Chen Y."/>
            <person name="Murrell J.C."/>
            <person name="Richardson P."/>
        </authorList>
    </citation>
    <scope>NUCLEOTIDE SEQUENCE [LARGE SCALE GENOMIC DNA]</scope>
    <source>
        <strain evidence="3">ATCC 9039 / DSM 1715 / NCIMB 8712</strain>
    </source>
</reference>
<accession>B2ICT0</accession>
<dbReference type="Pfam" id="PF10691">
    <property type="entry name" value="DUF2497"/>
    <property type="match status" value="1"/>
</dbReference>
<reference evidence="2 3" key="2">
    <citation type="journal article" date="2010" name="J. Bacteriol.">
        <title>Complete genome sequence of Beijerinckia indica subsp. indica.</title>
        <authorList>
            <person name="Tamas I."/>
            <person name="Dedysh S.N."/>
            <person name="Liesack W."/>
            <person name="Stott M.B."/>
            <person name="Alam M."/>
            <person name="Murrell J.C."/>
            <person name="Dunfield P.F."/>
        </authorList>
    </citation>
    <scope>NUCLEOTIDE SEQUENCE [LARGE SCALE GENOMIC DNA]</scope>
    <source>
        <strain evidence="3">ATCC 9039 / DSM 1715 / NCIMB 8712</strain>
    </source>
</reference>
<dbReference type="HOGENOM" id="CLU_078707_1_0_5"/>
<feature type="region of interest" description="Disordered" evidence="1">
    <location>
        <begin position="1"/>
        <end position="22"/>
    </location>
</feature>
<gene>
    <name evidence="2" type="ordered locus">Bind_1724</name>
</gene>
<evidence type="ECO:0000313" key="2">
    <source>
        <dbReference type="EMBL" id="ACB95354.1"/>
    </source>
</evidence>
<organism evidence="2 3">
    <name type="scientific">Beijerinckia indica subsp. indica (strain ATCC 9039 / DSM 1715 / NCIMB 8712)</name>
    <dbReference type="NCBI Taxonomy" id="395963"/>
    <lineage>
        <taxon>Bacteria</taxon>
        <taxon>Pseudomonadati</taxon>
        <taxon>Pseudomonadota</taxon>
        <taxon>Alphaproteobacteria</taxon>
        <taxon>Hyphomicrobiales</taxon>
        <taxon>Beijerinckiaceae</taxon>
        <taxon>Beijerinckia</taxon>
    </lineage>
</organism>
<proteinExistence type="predicted"/>
<feature type="compositionally biased region" description="Basic and acidic residues" evidence="1">
    <location>
        <begin position="9"/>
        <end position="18"/>
    </location>
</feature>
<dbReference type="KEGG" id="bid:Bind_1724"/>
<dbReference type="STRING" id="395963.Bind_1724"/>
<evidence type="ECO:0000313" key="3">
    <source>
        <dbReference type="Proteomes" id="UP000001695"/>
    </source>
</evidence>